<feature type="compositionally biased region" description="Polar residues" evidence="2">
    <location>
        <begin position="255"/>
        <end position="267"/>
    </location>
</feature>
<dbReference type="KEGG" id="tpal:117651847"/>
<dbReference type="Proteomes" id="UP000515158">
    <property type="component" value="Unplaced"/>
</dbReference>
<keyword evidence="1" id="KW-0175">Coiled coil</keyword>
<gene>
    <name evidence="4" type="primary">LOC117651847</name>
</gene>
<protein>
    <submittedName>
        <fullName evidence="4">Uncharacterized protein LOC117651847</fullName>
    </submittedName>
</protein>
<sequence>MASDGEPAMKKRRSNDEGWWNCASCLSSSVCWSHAADVLSSAAGRPKIQSRLEEAQAAVAKAQKKADGLQRALKRMARGLTSPVLLILHGGWLEGDKGWAPGRLPVSLAVPSSALDPALAASTCAALSKVKLEMEGCSSGMFYGRDVPLPDQLVALVPARPAQEMRPGAVLFDTARQRLFIHVRRTPEMKRTRSGSCKLLGYLLPEGLNSLSFTHVPNARTAACVYCHRTDSVSIPFTDVKVQTCFDPDKGVSSGCGTMKSSPNETNKATKKDPAH</sequence>
<dbReference type="InParanoid" id="A0A6P9A6U9"/>
<feature type="region of interest" description="Disordered" evidence="2">
    <location>
        <begin position="252"/>
        <end position="276"/>
    </location>
</feature>
<keyword evidence="3" id="KW-1185">Reference proteome</keyword>
<feature type="coiled-coil region" evidence="1">
    <location>
        <begin position="45"/>
        <end position="79"/>
    </location>
</feature>
<evidence type="ECO:0000256" key="2">
    <source>
        <dbReference type="SAM" id="MobiDB-lite"/>
    </source>
</evidence>
<accession>A0A6P9A6U9</accession>
<evidence type="ECO:0000313" key="3">
    <source>
        <dbReference type="Proteomes" id="UP000515158"/>
    </source>
</evidence>
<organism evidence="4">
    <name type="scientific">Thrips palmi</name>
    <name type="common">Melon thrips</name>
    <dbReference type="NCBI Taxonomy" id="161013"/>
    <lineage>
        <taxon>Eukaryota</taxon>
        <taxon>Metazoa</taxon>
        <taxon>Ecdysozoa</taxon>
        <taxon>Arthropoda</taxon>
        <taxon>Hexapoda</taxon>
        <taxon>Insecta</taxon>
        <taxon>Pterygota</taxon>
        <taxon>Neoptera</taxon>
        <taxon>Paraneoptera</taxon>
        <taxon>Thysanoptera</taxon>
        <taxon>Terebrantia</taxon>
        <taxon>Thripoidea</taxon>
        <taxon>Thripidae</taxon>
        <taxon>Thrips</taxon>
    </lineage>
</organism>
<name>A0A6P9A6U9_THRPL</name>
<evidence type="ECO:0000256" key="1">
    <source>
        <dbReference type="SAM" id="Coils"/>
    </source>
</evidence>
<dbReference type="AlphaFoldDB" id="A0A6P9A6U9"/>
<reference evidence="4" key="1">
    <citation type="submission" date="2025-08" db="UniProtKB">
        <authorList>
            <consortium name="RefSeq"/>
        </authorList>
    </citation>
    <scope>IDENTIFICATION</scope>
    <source>
        <tissue evidence="4">Total insect</tissue>
    </source>
</reference>
<evidence type="ECO:0000313" key="4">
    <source>
        <dbReference type="RefSeq" id="XP_034252166.1"/>
    </source>
</evidence>
<dbReference type="RefSeq" id="XP_034252166.1">
    <property type="nucleotide sequence ID" value="XM_034396275.1"/>
</dbReference>
<proteinExistence type="predicted"/>
<dbReference type="GeneID" id="117651847"/>